<organism evidence="2 3">
    <name type="scientific">Drosophila kikkawai</name>
    <name type="common">Fruit fly</name>
    <dbReference type="NCBI Taxonomy" id="30033"/>
    <lineage>
        <taxon>Eukaryota</taxon>
        <taxon>Metazoa</taxon>
        <taxon>Ecdysozoa</taxon>
        <taxon>Arthropoda</taxon>
        <taxon>Hexapoda</taxon>
        <taxon>Insecta</taxon>
        <taxon>Pterygota</taxon>
        <taxon>Neoptera</taxon>
        <taxon>Endopterygota</taxon>
        <taxon>Diptera</taxon>
        <taxon>Brachycera</taxon>
        <taxon>Muscomorpha</taxon>
        <taxon>Ephydroidea</taxon>
        <taxon>Drosophilidae</taxon>
        <taxon>Drosophila</taxon>
        <taxon>Sophophora</taxon>
    </lineage>
</organism>
<dbReference type="RefSeq" id="XP_017033765.1">
    <property type="nucleotide sequence ID" value="XM_017178276.3"/>
</dbReference>
<reference evidence="3" key="2">
    <citation type="submission" date="2025-08" db="UniProtKB">
        <authorList>
            <consortium name="RefSeq"/>
        </authorList>
    </citation>
    <scope>IDENTIFICATION</scope>
    <source>
        <strain evidence="3">14028-0561.14</strain>
        <tissue evidence="3">Whole fly</tissue>
    </source>
</reference>
<evidence type="ECO:0000313" key="3">
    <source>
        <dbReference type="RefSeq" id="XP_017033765.1"/>
    </source>
</evidence>
<gene>
    <name evidence="3" type="primary">LOC108082759</name>
</gene>
<evidence type="ECO:0000313" key="2">
    <source>
        <dbReference type="Proteomes" id="UP001652661"/>
    </source>
</evidence>
<keyword evidence="1" id="KW-1133">Transmembrane helix</keyword>
<proteinExistence type="predicted"/>
<dbReference type="OMA" id="WLEAYWE"/>
<name>A0A6P4IYT6_DROKI</name>
<dbReference type="OrthoDB" id="7864495at2759"/>
<keyword evidence="1" id="KW-0472">Membrane</keyword>
<accession>A0A6P4IYT6</accession>
<sequence>MDYQEYLSKQLTIFHFHLHSDFGILIKVATCVAFGAVCGWIMSLLTFIVYKVAVCLGVQPMELSTLMEDDIDLDMDVEDGNDQPLHRSQDIGDWLLTMRPPPRQPLDV</sequence>
<dbReference type="AlphaFoldDB" id="A0A6P4IYT6"/>
<feature type="transmembrane region" description="Helical" evidence="1">
    <location>
        <begin position="24"/>
        <end position="50"/>
    </location>
</feature>
<keyword evidence="2" id="KW-1185">Reference proteome</keyword>
<dbReference type="GeneID" id="108082759"/>
<reference evidence="2" key="1">
    <citation type="submission" date="2025-05" db="UniProtKB">
        <authorList>
            <consortium name="RefSeq"/>
        </authorList>
    </citation>
    <scope>NUCLEOTIDE SEQUENCE [LARGE SCALE GENOMIC DNA]</scope>
    <source>
        <strain evidence="2">14028-0561.14</strain>
    </source>
</reference>
<keyword evidence="1" id="KW-0812">Transmembrane</keyword>
<protein>
    <submittedName>
        <fullName evidence="3">Uncharacterized protein</fullName>
    </submittedName>
</protein>
<evidence type="ECO:0000256" key="1">
    <source>
        <dbReference type="SAM" id="Phobius"/>
    </source>
</evidence>
<dbReference type="Proteomes" id="UP001652661">
    <property type="component" value="Chromosome 2L"/>
</dbReference>